<feature type="transmembrane region" description="Helical" evidence="1">
    <location>
        <begin position="32"/>
        <end position="53"/>
    </location>
</feature>
<dbReference type="EMBL" id="CADCTL010000217">
    <property type="protein sequence ID" value="CAA9270711.1"/>
    <property type="molecule type" value="Genomic_DNA"/>
</dbReference>
<keyword evidence="1" id="KW-0812">Transmembrane</keyword>
<dbReference type="AlphaFoldDB" id="A0A6J4J9V8"/>
<name>A0A6J4J9V8_9PROT</name>
<evidence type="ECO:0000256" key="1">
    <source>
        <dbReference type="SAM" id="Phobius"/>
    </source>
</evidence>
<evidence type="ECO:0000313" key="2">
    <source>
        <dbReference type="EMBL" id="CAA9270711.1"/>
    </source>
</evidence>
<dbReference type="InterPro" id="IPR021279">
    <property type="entry name" value="DUF2721"/>
</dbReference>
<protein>
    <recommendedName>
        <fullName evidence="3">DUF2721 domain-containing protein</fullName>
    </recommendedName>
</protein>
<proteinExistence type="predicted"/>
<feature type="transmembrane region" description="Helical" evidence="1">
    <location>
        <begin position="122"/>
        <end position="144"/>
    </location>
</feature>
<dbReference type="Pfam" id="PF11026">
    <property type="entry name" value="DUF2721"/>
    <property type="match status" value="1"/>
</dbReference>
<feature type="transmembrane region" description="Helical" evidence="1">
    <location>
        <begin position="89"/>
        <end position="116"/>
    </location>
</feature>
<keyword evidence="1" id="KW-1133">Transmembrane helix</keyword>
<evidence type="ECO:0008006" key="3">
    <source>
        <dbReference type="Google" id="ProtNLM"/>
    </source>
</evidence>
<organism evidence="2">
    <name type="scientific">uncultured Acetobacteraceae bacterium</name>
    <dbReference type="NCBI Taxonomy" id="169975"/>
    <lineage>
        <taxon>Bacteria</taxon>
        <taxon>Pseudomonadati</taxon>
        <taxon>Pseudomonadota</taxon>
        <taxon>Alphaproteobacteria</taxon>
        <taxon>Acetobacterales</taxon>
        <taxon>Acetobacteraceae</taxon>
        <taxon>environmental samples</taxon>
    </lineage>
</organism>
<reference evidence="2" key="1">
    <citation type="submission" date="2020-02" db="EMBL/GenBank/DDBJ databases">
        <authorList>
            <person name="Meier V. D."/>
        </authorList>
    </citation>
    <scope>NUCLEOTIDE SEQUENCE</scope>
    <source>
        <strain evidence="2">AVDCRST_MAG04</strain>
    </source>
</reference>
<gene>
    <name evidence="2" type="ORF">AVDCRST_MAG04-3025</name>
</gene>
<keyword evidence="1" id="KW-0472">Membrane</keyword>
<accession>A0A6J4J9V8</accession>
<sequence>MSSRPAVGSGEGVVGAPAWAFRPEDVEEIERAITQSIAPAFLLTGIFSALNVLTGRLGRLIDRERAIRNGLSPALPGERKRLVRRAWCLHRAIGACVLAAILLCSLIVASFGGAFLGLRVAWVLAALLIAAMVALIAALALFLAEVRLASRHLPLADESG</sequence>